<evidence type="ECO:0000313" key="2">
    <source>
        <dbReference type="Proteomes" id="UP001365846"/>
    </source>
</evidence>
<dbReference type="EMBL" id="JBBKZU010000022">
    <property type="protein sequence ID" value="MEJ8815678.1"/>
    <property type="molecule type" value="Genomic_DNA"/>
</dbReference>
<proteinExistence type="predicted"/>
<protein>
    <submittedName>
        <fullName evidence="1">Uncharacterized protein</fullName>
    </submittedName>
</protein>
<gene>
    <name evidence="1" type="ORF">WKW77_31765</name>
</gene>
<accession>A0ABU8VPV8</accession>
<evidence type="ECO:0000313" key="1">
    <source>
        <dbReference type="EMBL" id="MEJ8815678.1"/>
    </source>
</evidence>
<dbReference type="Proteomes" id="UP001365846">
    <property type="component" value="Unassembled WGS sequence"/>
</dbReference>
<name>A0ABU8VPV8_9BURK</name>
<keyword evidence="2" id="KW-1185">Reference proteome</keyword>
<dbReference type="RefSeq" id="WP_340360876.1">
    <property type="nucleotide sequence ID" value="NZ_JBBKZU010000022.1"/>
</dbReference>
<reference evidence="1 2" key="1">
    <citation type="submission" date="2024-03" db="EMBL/GenBank/DDBJ databases">
        <title>Novel species of the genus Variovorax.</title>
        <authorList>
            <person name="Liu Q."/>
            <person name="Xin Y.-H."/>
        </authorList>
    </citation>
    <scope>NUCLEOTIDE SEQUENCE [LARGE SCALE GENOMIC DNA]</scope>
    <source>
        <strain evidence="1 2">KACC 18899</strain>
    </source>
</reference>
<comment type="caution">
    <text evidence="1">The sequence shown here is derived from an EMBL/GenBank/DDBJ whole genome shotgun (WGS) entry which is preliminary data.</text>
</comment>
<sequence length="104" mass="11772">MASSRGFENKSWPLDVMLVSNGRVARPVLIIKEHAMSTETIHRAGFELRNQSLLNPGRALAFHATRRARVDMDALGKTAFNNFLYARAFVGREFHAPCVRHVQH</sequence>
<organism evidence="1 2">
    <name type="scientific">Variovorax ureilyticus</name>
    <dbReference type="NCBI Taxonomy" id="1836198"/>
    <lineage>
        <taxon>Bacteria</taxon>
        <taxon>Pseudomonadati</taxon>
        <taxon>Pseudomonadota</taxon>
        <taxon>Betaproteobacteria</taxon>
        <taxon>Burkholderiales</taxon>
        <taxon>Comamonadaceae</taxon>
        <taxon>Variovorax</taxon>
    </lineage>
</organism>